<dbReference type="RefSeq" id="WP_316702795.1">
    <property type="nucleotide sequence ID" value="NZ_CP136336.1"/>
</dbReference>
<name>A0ABZ0CYB7_9BURK</name>
<dbReference type="InterPro" id="IPR000535">
    <property type="entry name" value="MSP_dom"/>
</dbReference>
<dbReference type="Proteomes" id="UP001303946">
    <property type="component" value="Chromosome"/>
</dbReference>
<gene>
    <name evidence="2" type="ORF">RXV79_07590</name>
</gene>
<keyword evidence="3" id="KW-1185">Reference proteome</keyword>
<dbReference type="PROSITE" id="PS50202">
    <property type="entry name" value="MSP"/>
    <property type="match status" value="1"/>
</dbReference>
<evidence type="ECO:0000313" key="2">
    <source>
        <dbReference type="EMBL" id="WOB09920.1"/>
    </source>
</evidence>
<protein>
    <recommendedName>
        <fullName evidence="1">MSP domain-containing protein</fullName>
    </recommendedName>
</protein>
<reference evidence="2 3" key="1">
    <citation type="submission" date="2023-10" db="EMBL/GenBank/DDBJ databases">
        <title>Bacteria for the degradation of biodegradable plastic PBAT(Polybutylene adipate terephthalate).</title>
        <authorList>
            <person name="Weon H.-Y."/>
            <person name="Yeon J."/>
        </authorList>
    </citation>
    <scope>NUCLEOTIDE SEQUENCE [LARGE SCALE GENOMIC DNA]</scope>
    <source>
        <strain evidence="2 3">SBD 7-3</strain>
    </source>
</reference>
<organism evidence="2 3">
    <name type="scientific">Piscinibacter gummiphilus</name>
    <dbReference type="NCBI Taxonomy" id="946333"/>
    <lineage>
        <taxon>Bacteria</taxon>
        <taxon>Pseudomonadati</taxon>
        <taxon>Pseudomonadota</taxon>
        <taxon>Betaproteobacteria</taxon>
        <taxon>Burkholderiales</taxon>
        <taxon>Sphaerotilaceae</taxon>
        <taxon>Piscinibacter</taxon>
    </lineage>
</organism>
<dbReference type="EMBL" id="CP136336">
    <property type="protein sequence ID" value="WOB09920.1"/>
    <property type="molecule type" value="Genomic_DNA"/>
</dbReference>
<evidence type="ECO:0000259" key="1">
    <source>
        <dbReference type="PROSITE" id="PS50202"/>
    </source>
</evidence>
<evidence type="ECO:0000313" key="3">
    <source>
        <dbReference type="Proteomes" id="UP001303946"/>
    </source>
</evidence>
<accession>A0ABZ0CYB7</accession>
<sequence length="126" mass="14154">MIRNKYSNKSVVVRVIAFRKKEGSPVEVKVTPDVLDMELFDKGPKVITWKLDTVGFRFAPEGAIEITSPGAEKVFGRPVVSKEGRVVKVTNENNDGRAYAYNVRVLDEETQEVTVLDPSIGNRRPY</sequence>
<feature type="domain" description="MSP" evidence="1">
    <location>
        <begin position="64"/>
        <end position="126"/>
    </location>
</feature>
<proteinExistence type="predicted"/>